<feature type="region of interest" description="Disordered" evidence="1">
    <location>
        <begin position="95"/>
        <end position="119"/>
    </location>
</feature>
<dbReference type="GO" id="GO:0019843">
    <property type="term" value="F:rRNA binding"/>
    <property type="evidence" value="ECO:0007669"/>
    <property type="project" value="InterPro"/>
</dbReference>
<gene>
    <name evidence="2" type="ORF">RIF29_12080</name>
</gene>
<evidence type="ECO:0008006" key="4">
    <source>
        <dbReference type="Google" id="ProtNLM"/>
    </source>
</evidence>
<dbReference type="GO" id="GO:0005840">
    <property type="term" value="C:ribosome"/>
    <property type="evidence" value="ECO:0007669"/>
    <property type="project" value="InterPro"/>
</dbReference>
<protein>
    <recommendedName>
        <fullName evidence="4">50S ribosomal protein 6, chloroplastic</fullName>
    </recommendedName>
</protein>
<feature type="compositionally biased region" description="Basic residues" evidence="1">
    <location>
        <begin position="47"/>
        <end position="63"/>
    </location>
</feature>
<evidence type="ECO:0000256" key="1">
    <source>
        <dbReference type="SAM" id="MobiDB-lite"/>
    </source>
</evidence>
<organism evidence="2 3">
    <name type="scientific">Crotalaria pallida</name>
    <name type="common">Smooth rattlebox</name>
    <name type="synonym">Crotalaria striata</name>
    <dbReference type="NCBI Taxonomy" id="3830"/>
    <lineage>
        <taxon>Eukaryota</taxon>
        <taxon>Viridiplantae</taxon>
        <taxon>Streptophyta</taxon>
        <taxon>Embryophyta</taxon>
        <taxon>Tracheophyta</taxon>
        <taxon>Spermatophyta</taxon>
        <taxon>Magnoliopsida</taxon>
        <taxon>eudicotyledons</taxon>
        <taxon>Gunneridae</taxon>
        <taxon>Pentapetalae</taxon>
        <taxon>rosids</taxon>
        <taxon>fabids</taxon>
        <taxon>Fabales</taxon>
        <taxon>Fabaceae</taxon>
        <taxon>Papilionoideae</taxon>
        <taxon>50 kb inversion clade</taxon>
        <taxon>genistoids sensu lato</taxon>
        <taxon>core genistoids</taxon>
        <taxon>Crotalarieae</taxon>
        <taxon>Crotalaria</taxon>
    </lineage>
</organism>
<dbReference type="GO" id="GO:0003735">
    <property type="term" value="F:structural constituent of ribosome"/>
    <property type="evidence" value="ECO:0007669"/>
    <property type="project" value="InterPro"/>
</dbReference>
<dbReference type="PANTHER" id="PTHR36798">
    <property type="entry name" value="50S RIBOSOMAL PROTEIN 6, CHLOROPLASTIC"/>
    <property type="match status" value="1"/>
</dbReference>
<evidence type="ECO:0000313" key="2">
    <source>
        <dbReference type="EMBL" id="KAK7282943.1"/>
    </source>
</evidence>
<proteinExistence type="predicted"/>
<dbReference type="Pfam" id="PF17257">
    <property type="entry name" value="DUF5323"/>
    <property type="match status" value="1"/>
</dbReference>
<feature type="compositionally biased region" description="Low complexity" evidence="1">
    <location>
        <begin position="108"/>
        <end position="119"/>
    </location>
</feature>
<dbReference type="GO" id="GO:0006412">
    <property type="term" value="P:translation"/>
    <property type="evidence" value="ECO:0007669"/>
    <property type="project" value="InterPro"/>
</dbReference>
<dbReference type="InterPro" id="IPR020526">
    <property type="entry name" value="Ribosomal_cL38"/>
</dbReference>
<reference evidence="2 3" key="1">
    <citation type="submission" date="2024-01" db="EMBL/GenBank/DDBJ databases">
        <title>The genomes of 5 underutilized Papilionoideae crops provide insights into root nodulation and disease resistanc.</title>
        <authorList>
            <person name="Yuan L."/>
        </authorList>
    </citation>
    <scope>NUCLEOTIDE SEQUENCE [LARGE SCALE GENOMIC DNA]</scope>
    <source>
        <strain evidence="2">ZHUSHIDOU_FW_LH</strain>
        <tissue evidence="2">Leaf</tissue>
    </source>
</reference>
<dbReference type="Proteomes" id="UP001372338">
    <property type="component" value="Unassembled WGS sequence"/>
</dbReference>
<accession>A0AAN9IMY9</accession>
<feature type="region of interest" description="Disordered" evidence="1">
    <location>
        <begin position="47"/>
        <end position="75"/>
    </location>
</feature>
<sequence length="119" mass="12728">MSVSAIFGTRVVMMPSNSSSSFVKSTPIPIRENDHCGFGMVIECSSRPKKKGTAHHIKTRPRKTQPWDIKRKPTVYPPLPPLPPEWSVVISADAASTGVTSPPPPPAAAEAEVDVAVNA</sequence>
<evidence type="ECO:0000313" key="3">
    <source>
        <dbReference type="Proteomes" id="UP001372338"/>
    </source>
</evidence>
<keyword evidence="3" id="KW-1185">Reference proteome</keyword>
<dbReference type="EMBL" id="JAYWIO010000002">
    <property type="protein sequence ID" value="KAK7282943.1"/>
    <property type="molecule type" value="Genomic_DNA"/>
</dbReference>
<dbReference type="GO" id="GO:0009507">
    <property type="term" value="C:chloroplast"/>
    <property type="evidence" value="ECO:0007669"/>
    <property type="project" value="InterPro"/>
</dbReference>
<dbReference type="PANTHER" id="PTHR36798:SF2">
    <property type="entry name" value="LARGE RIBOSOMAL SUBUNIT PROTEIN CL38"/>
    <property type="match status" value="1"/>
</dbReference>
<dbReference type="AlphaFoldDB" id="A0AAN9IMY9"/>
<comment type="caution">
    <text evidence="2">The sequence shown here is derived from an EMBL/GenBank/DDBJ whole genome shotgun (WGS) entry which is preliminary data.</text>
</comment>
<name>A0AAN9IMY9_CROPI</name>